<evidence type="ECO:0000313" key="17">
    <source>
        <dbReference type="EnsemblMetazoa" id="AARA006341-PA"/>
    </source>
</evidence>
<dbReference type="PIRSF" id="PIRSF038074">
    <property type="entry name" value="Peroxisome_assembly_p12"/>
    <property type="match status" value="1"/>
</dbReference>
<comment type="pathway">
    <text evidence="2">Protein modification; protein ubiquitination.</text>
</comment>
<dbReference type="PANTHER" id="PTHR12888:SF0">
    <property type="entry name" value="PEROXISOME ASSEMBLY PROTEIN 12"/>
    <property type="match status" value="1"/>
</dbReference>
<evidence type="ECO:0000256" key="7">
    <source>
        <dbReference type="ARBA" id="ARBA00022723"/>
    </source>
</evidence>
<dbReference type="EnsemblMetazoa" id="AARA006341-RA">
    <property type="protein sequence ID" value="AARA006341-PA"/>
    <property type="gene ID" value="AARA006341"/>
</dbReference>
<keyword evidence="13 15" id="KW-0576">Peroxisome</keyword>
<proteinExistence type="inferred from homology"/>
<evidence type="ECO:0000256" key="13">
    <source>
        <dbReference type="ARBA" id="ARBA00023140"/>
    </source>
</evidence>
<dbReference type="EMBL" id="APCN01005906">
    <property type="status" value="NOT_ANNOTATED_CDS"/>
    <property type="molecule type" value="Genomic_DNA"/>
</dbReference>
<dbReference type="GO" id="GO:0008270">
    <property type="term" value="F:zinc ion binding"/>
    <property type="evidence" value="ECO:0007669"/>
    <property type="project" value="UniProtKB-KW"/>
</dbReference>
<dbReference type="GO" id="GO:0016558">
    <property type="term" value="P:protein import into peroxisome matrix"/>
    <property type="evidence" value="ECO:0007669"/>
    <property type="project" value="UniProtKB-UniRule"/>
</dbReference>
<evidence type="ECO:0000256" key="10">
    <source>
        <dbReference type="ARBA" id="ARBA00022927"/>
    </source>
</evidence>
<keyword evidence="10" id="KW-0653">Protein transport</keyword>
<evidence type="ECO:0000256" key="11">
    <source>
        <dbReference type="ARBA" id="ARBA00022989"/>
    </source>
</evidence>
<dbReference type="GeneID" id="120902608"/>
<organism evidence="17 18">
    <name type="scientific">Anopheles arabiensis</name>
    <name type="common">Mosquito</name>
    <dbReference type="NCBI Taxonomy" id="7173"/>
    <lineage>
        <taxon>Eukaryota</taxon>
        <taxon>Metazoa</taxon>
        <taxon>Ecdysozoa</taxon>
        <taxon>Arthropoda</taxon>
        <taxon>Hexapoda</taxon>
        <taxon>Insecta</taxon>
        <taxon>Pterygota</taxon>
        <taxon>Neoptera</taxon>
        <taxon>Endopterygota</taxon>
        <taxon>Diptera</taxon>
        <taxon>Nematocera</taxon>
        <taxon>Culicoidea</taxon>
        <taxon>Culicidae</taxon>
        <taxon>Anophelinae</taxon>
        <taxon>Anopheles</taxon>
    </lineage>
</organism>
<dbReference type="SUPFAM" id="SSF57850">
    <property type="entry name" value="RING/U-box"/>
    <property type="match status" value="1"/>
</dbReference>
<evidence type="ECO:0000256" key="8">
    <source>
        <dbReference type="ARBA" id="ARBA00022771"/>
    </source>
</evidence>
<dbReference type="RefSeq" id="XP_040167405.1">
    <property type="nucleotide sequence ID" value="XM_040311471.1"/>
</dbReference>
<evidence type="ECO:0000256" key="3">
    <source>
        <dbReference type="ARBA" id="ARBA00008704"/>
    </source>
</evidence>
<evidence type="ECO:0000256" key="5">
    <source>
        <dbReference type="ARBA" id="ARBA00022448"/>
    </source>
</evidence>
<dbReference type="GO" id="GO:1990429">
    <property type="term" value="C:peroxisomal importomer complex"/>
    <property type="evidence" value="ECO:0007669"/>
    <property type="project" value="TreeGrafter"/>
</dbReference>
<evidence type="ECO:0000256" key="1">
    <source>
        <dbReference type="ARBA" id="ARBA00004585"/>
    </source>
</evidence>
<comment type="function">
    <text evidence="15">Component of a retrotranslocation channel required for peroxisome organization by mediating export of the PEX5 receptor from peroxisomes to the cytosol, thereby promoting PEX5 recycling.</text>
</comment>
<dbReference type="GO" id="GO:0004842">
    <property type="term" value="F:ubiquitin-protein transferase activity"/>
    <property type="evidence" value="ECO:0007669"/>
    <property type="project" value="TreeGrafter"/>
</dbReference>
<feature type="domain" description="Pex N-terminal" evidence="16">
    <location>
        <begin position="27"/>
        <end position="233"/>
    </location>
</feature>
<evidence type="ECO:0000256" key="14">
    <source>
        <dbReference type="ARBA" id="ARBA00029692"/>
    </source>
</evidence>
<keyword evidence="12 15" id="KW-0472">Membrane</keyword>
<dbReference type="PANTHER" id="PTHR12888">
    <property type="entry name" value="PEROXISOME ASSEMBLY PROTEIN 12 PEROXIN-12"/>
    <property type="match status" value="1"/>
</dbReference>
<sequence length="318" mass="36164">MAAKGAHITPNIEVKPSLFEVLAADSLNITFYPAIKRVVDFLAAAKPAVFGGLVRYYDEFYLVFNGLVQGYYIKQYGGSLAEVFYGLTRQSLRSKTFSRKDRNWSFVVLVLVPYAVRKLEKACARWKEDYENAKHVPAHRKQLFRLLPYLQACYEGAKLIHYVSYLANVTKTHSPSLRVLELGLTYLSEEEESWSFKDVLQGKVRVATMISAALLRWLELSAFFLQFIEWWQTEANIGDLSKLPIPDAPDQDSNANKYANVCPICLQKHIIPTAVSVSGYVYCYRCIATHLQRESRCPVTKYPATINDLIGIYTGDDD</sequence>
<evidence type="ECO:0000256" key="6">
    <source>
        <dbReference type="ARBA" id="ARBA00022692"/>
    </source>
</evidence>
<dbReference type="Pfam" id="PF04757">
    <property type="entry name" value="Pex2_Pex12"/>
    <property type="match status" value="1"/>
</dbReference>
<keyword evidence="8" id="KW-0863">Zinc-finger</keyword>
<evidence type="ECO:0000256" key="2">
    <source>
        <dbReference type="ARBA" id="ARBA00004906"/>
    </source>
</evidence>
<keyword evidence="7" id="KW-0479">Metal-binding</keyword>
<evidence type="ECO:0000256" key="4">
    <source>
        <dbReference type="ARBA" id="ARBA00018980"/>
    </source>
</evidence>
<dbReference type="InterPro" id="IPR017375">
    <property type="entry name" value="PEX12"/>
</dbReference>
<dbReference type="GO" id="GO:0006513">
    <property type="term" value="P:protein monoubiquitination"/>
    <property type="evidence" value="ECO:0007669"/>
    <property type="project" value="TreeGrafter"/>
</dbReference>
<dbReference type="GO" id="GO:0005778">
    <property type="term" value="C:peroxisomal membrane"/>
    <property type="evidence" value="ECO:0007669"/>
    <property type="project" value="UniProtKB-SubCell"/>
</dbReference>
<comment type="similarity">
    <text evidence="3 15">Belongs to the pex2/pex10/pex12 family.</text>
</comment>
<keyword evidence="9" id="KW-0862">Zinc</keyword>
<evidence type="ECO:0000256" key="12">
    <source>
        <dbReference type="ARBA" id="ARBA00023136"/>
    </source>
</evidence>
<keyword evidence="5" id="KW-0813">Transport</keyword>
<dbReference type="Gene3D" id="3.30.40.10">
    <property type="entry name" value="Zinc/RING finger domain, C3HC4 (zinc finger)"/>
    <property type="match status" value="1"/>
</dbReference>
<dbReference type="InterPro" id="IPR013083">
    <property type="entry name" value="Znf_RING/FYVE/PHD"/>
</dbReference>
<dbReference type="KEGG" id="aara:120902608"/>
<evidence type="ECO:0000313" key="18">
    <source>
        <dbReference type="Proteomes" id="UP000075840"/>
    </source>
</evidence>
<protein>
    <recommendedName>
        <fullName evidence="4 15">Peroxisome assembly protein 12</fullName>
    </recommendedName>
    <alternativeName>
        <fullName evidence="14 15">Peroxin-12</fullName>
    </alternativeName>
</protein>
<dbReference type="AlphaFoldDB" id="A0A182HYG3"/>
<dbReference type="VEuPathDB" id="VectorBase:AARA006341"/>
<name>A0A182HYG3_ANOAR</name>
<comment type="subcellular location">
    <subcellularLocation>
        <location evidence="1">Peroxisome membrane</location>
        <topology evidence="1">Multi-pass membrane protein</topology>
    </subcellularLocation>
</comment>
<dbReference type="InterPro" id="IPR006845">
    <property type="entry name" value="Pex_N"/>
</dbReference>
<accession>A0A182HYG3</accession>
<evidence type="ECO:0000256" key="15">
    <source>
        <dbReference type="PIRNR" id="PIRNR038074"/>
    </source>
</evidence>
<keyword evidence="18" id="KW-1185">Reference proteome</keyword>
<dbReference type="CTD" id="5193"/>
<reference evidence="17" key="1">
    <citation type="submission" date="2022-08" db="UniProtKB">
        <authorList>
            <consortium name="EnsemblMetazoa"/>
        </authorList>
    </citation>
    <scope>IDENTIFICATION</scope>
    <source>
        <strain evidence="17">Dongola</strain>
    </source>
</reference>
<evidence type="ECO:0000259" key="16">
    <source>
        <dbReference type="Pfam" id="PF04757"/>
    </source>
</evidence>
<evidence type="ECO:0000256" key="9">
    <source>
        <dbReference type="ARBA" id="ARBA00022833"/>
    </source>
</evidence>
<dbReference type="Proteomes" id="UP000075840">
    <property type="component" value="Unassembled WGS sequence"/>
</dbReference>
<keyword evidence="11" id="KW-1133">Transmembrane helix</keyword>
<dbReference type="CDD" id="cd16451">
    <property type="entry name" value="mRING_PEX12"/>
    <property type="match status" value="1"/>
</dbReference>
<dbReference type="VEuPathDB" id="VectorBase:AARA21_013122"/>
<keyword evidence="6" id="KW-0812">Transmembrane</keyword>